<feature type="non-terminal residue" evidence="1">
    <location>
        <position position="133"/>
    </location>
</feature>
<gene>
    <name evidence="1" type="ORF">CR088_29825</name>
</gene>
<comment type="caution">
    <text evidence="1">The sequence shown here is derived from an EMBL/GenBank/DDBJ whole genome shotgun (WGS) entry which is preliminary data.</text>
</comment>
<dbReference type="EMBL" id="PDOM01000602">
    <property type="protein sequence ID" value="PHP44987.1"/>
    <property type="molecule type" value="Genomic_DNA"/>
</dbReference>
<sequence>MGYAACNATLTNTKDYTIQSDSLMLGGEESAIITNGFTDANCSNSDVVTKLETSDHIIGMGPNDSVKLKLKVEWQSSSAINMRNQNGVIEAPYKITISEINSREAVTVSARGGYSVTIDNITVMSGAKDKWCS</sequence>
<organism evidence="1 2">
    <name type="scientific">Salmonella dublin</name>
    <dbReference type="NCBI Taxonomy" id="98360"/>
    <lineage>
        <taxon>Bacteria</taxon>
        <taxon>Pseudomonadati</taxon>
        <taxon>Pseudomonadota</taxon>
        <taxon>Gammaproteobacteria</taxon>
        <taxon>Enterobacterales</taxon>
        <taxon>Enterobacteriaceae</taxon>
        <taxon>Salmonella</taxon>
    </lineage>
</organism>
<reference evidence="1 2" key="1">
    <citation type="submission" date="2017-10" db="EMBL/GenBank/DDBJ databases">
        <title>Characterization of the Virulence Potential of Salmonella enterica Isolates Carrying Incompatibility Group FIB Plasmids using Caco-2 Intestinal Epithelial Cells.</title>
        <authorList>
            <person name="Sanad Y."/>
            <person name="Khajanchi B."/>
            <person name="Deck J."/>
            <person name="Cox J."/>
            <person name="Thaker R."/>
            <person name="Han J."/>
            <person name="Nayak R."/>
            <person name="Foley S."/>
        </authorList>
    </citation>
    <scope>NUCLEOTIDE SEQUENCE [LARGE SCALE GENOMIC DNA]</scope>
    <source>
        <strain evidence="1 2">SE853</strain>
    </source>
</reference>
<proteinExistence type="predicted"/>
<accession>A0A7Z1HNE9</accession>
<evidence type="ECO:0000313" key="2">
    <source>
        <dbReference type="Proteomes" id="UP000221568"/>
    </source>
</evidence>
<dbReference type="Proteomes" id="UP000221568">
    <property type="component" value="Unassembled WGS sequence"/>
</dbReference>
<name>A0A7Z1HNE9_SALDU</name>
<dbReference type="AlphaFoldDB" id="A0A7Z1HNE9"/>
<protein>
    <submittedName>
        <fullName evidence="1">Fimbrial assembly protein</fullName>
    </submittedName>
</protein>
<evidence type="ECO:0000313" key="1">
    <source>
        <dbReference type="EMBL" id="PHP44987.1"/>
    </source>
</evidence>